<dbReference type="Pfam" id="PF14707">
    <property type="entry name" value="Sulfatase_C"/>
    <property type="match status" value="1"/>
</dbReference>
<protein>
    <submittedName>
        <fullName evidence="1">SUL-2.2</fullName>
    </submittedName>
</protein>
<dbReference type="InterPro" id="IPR052701">
    <property type="entry name" value="GAG_Ulvan_Degrading_Sulfatases"/>
</dbReference>
<evidence type="ECO:0000313" key="1">
    <source>
        <dbReference type="EMBL" id="AHA36579.1"/>
    </source>
</evidence>
<dbReference type="Gene3D" id="3.30.1120.10">
    <property type="match status" value="1"/>
</dbReference>
<dbReference type="InterPro" id="IPR017850">
    <property type="entry name" value="Alkaline_phosphatase_core_sf"/>
</dbReference>
<dbReference type="PANTHER" id="PTHR43751">
    <property type="entry name" value="SULFATASE"/>
    <property type="match status" value="1"/>
</dbReference>
<accession>U6BPD4</accession>
<proteinExistence type="predicted"/>
<dbReference type="EMBL" id="KF466324">
    <property type="protein sequence ID" value="AHA36579.1"/>
    <property type="molecule type" value="Genomic_DNA"/>
</dbReference>
<sequence length="208" mass="23921">EKAKPQQPLDGVNIWEELKGTRSRNNTKLSTERPIFYYCNTKLMAIRHGRYKVHYNTSPIFLSDMGVDVTQHCPGGKPNEDWYVDQTCPEGNMIVHNPPLIFDVVLDPYEIYELDATRYHEVVSEVELIRLSHSQSVVPVPQQLGSSGDVKPCCNPPECRCDKLTSRPFVKIETNDKIFRELRQPTIEPLPKEHVLPRNIDQMFMSGL</sequence>
<feature type="non-terminal residue" evidence="1">
    <location>
        <position position="1"/>
    </location>
</feature>
<reference evidence="1" key="1">
    <citation type="submission" date="2013-07" db="EMBL/GenBank/DDBJ databases">
        <title>A genetic switch controlling micro- and macroevolution of a developmental plasticity acts through a sulfatase.</title>
        <authorList>
            <person name="Ragsdale E.J."/>
            <person name="Mueller M.R."/>
            <person name="Roedelsperger C."/>
            <person name="Sommer R.J."/>
        </authorList>
    </citation>
    <scope>NUCLEOTIDE SEQUENCE</scope>
</reference>
<dbReference type="PANTHER" id="PTHR43751:SF2">
    <property type="entry name" value="SULFATASE N-TERMINAL DOMAIN-CONTAINING PROTEIN"/>
    <property type="match status" value="1"/>
</dbReference>
<organism evidence="1">
    <name type="scientific">Pristionchus elegans</name>
    <dbReference type="NCBI Taxonomy" id="1420681"/>
    <lineage>
        <taxon>Eukaryota</taxon>
        <taxon>Metazoa</taxon>
        <taxon>Ecdysozoa</taxon>
        <taxon>Nematoda</taxon>
        <taxon>Chromadorea</taxon>
        <taxon>Rhabditida</taxon>
        <taxon>Rhabditina</taxon>
        <taxon>Diplogasteromorpha</taxon>
        <taxon>Diplogasteroidea</taxon>
        <taxon>Neodiplogasteridae</taxon>
        <taxon>Pristionchus</taxon>
    </lineage>
</organism>
<dbReference type="AlphaFoldDB" id="U6BPD4"/>
<dbReference type="SUPFAM" id="SSF53649">
    <property type="entry name" value="Alkaline phosphatase-like"/>
    <property type="match status" value="1"/>
</dbReference>
<name>U6BPD4_9BILA</name>